<keyword evidence="3" id="KW-1185">Reference proteome</keyword>
<dbReference type="GO" id="GO:0009279">
    <property type="term" value="C:cell outer membrane"/>
    <property type="evidence" value="ECO:0007669"/>
    <property type="project" value="InterPro"/>
</dbReference>
<dbReference type="InterPro" id="IPR005519">
    <property type="entry name" value="Acid_phosphat_B-like"/>
</dbReference>
<dbReference type="Gene3D" id="3.40.50.1000">
    <property type="entry name" value="HAD superfamily/HAD-like"/>
    <property type="match status" value="1"/>
</dbReference>
<evidence type="ECO:0000313" key="2">
    <source>
        <dbReference type="EMBL" id="RAJ04040.1"/>
    </source>
</evidence>
<dbReference type="SFLD" id="SFLDG01125">
    <property type="entry name" value="C1.1:_Acid_Phosphatase_Like"/>
    <property type="match status" value="1"/>
</dbReference>
<protein>
    <submittedName>
        <fullName evidence="2">5'-nucleotidase (Lipoprotein e(P4) family)</fullName>
    </submittedName>
</protein>
<comment type="caution">
    <text evidence="2">The sequence shown here is derived from an EMBL/GenBank/DDBJ whole genome shotgun (WGS) entry which is preliminary data.</text>
</comment>
<dbReference type="Pfam" id="PF03767">
    <property type="entry name" value="Acid_phosphat_B"/>
    <property type="match status" value="1"/>
</dbReference>
<dbReference type="NCBIfam" id="TIGR01533">
    <property type="entry name" value="lipo_e_P4"/>
    <property type="match status" value="1"/>
</dbReference>
<keyword evidence="1" id="KW-0732">Signal</keyword>
<dbReference type="PIRSF" id="PIRSF019271">
    <property type="entry name" value="Acid_Ptase_C"/>
    <property type="match status" value="1"/>
</dbReference>
<dbReference type="Proteomes" id="UP000249547">
    <property type="component" value="Unassembled WGS sequence"/>
</dbReference>
<dbReference type="SUPFAM" id="SSF56784">
    <property type="entry name" value="HAD-like"/>
    <property type="match status" value="1"/>
</dbReference>
<dbReference type="InterPro" id="IPR006423">
    <property type="entry name" value="Lipo_e_P4"/>
</dbReference>
<organism evidence="2 3">
    <name type="scientific">Chitinophaga skermanii</name>
    <dbReference type="NCBI Taxonomy" id="331697"/>
    <lineage>
        <taxon>Bacteria</taxon>
        <taxon>Pseudomonadati</taxon>
        <taxon>Bacteroidota</taxon>
        <taxon>Chitinophagia</taxon>
        <taxon>Chitinophagales</taxon>
        <taxon>Chitinophagaceae</taxon>
        <taxon>Chitinophaga</taxon>
    </lineage>
</organism>
<reference evidence="2 3" key="1">
    <citation type="submission" date="2018-06" db="EMBL/GenBank/DDBJ databases">
        <title>Genomic Encyclopedia of Archaeal and Bacterial Type Strains, Phase II (KMG-II): from individual species to whole genera.</title>
        <authorList>
            <person name="Goeker M."/>
        </authorList>
    </citation>
    <scope>NUCLEOTIDE SEQUENCE [LARGE SCALE GENOMIC DNA]</scope>
    <source>
        <strain evidence="2 3">DSM 23857</strain>
    </source>
</reference>
<evidence type="ECO:0000256" key="1">
    <source>
        <dbReference type="ARBA" id="ARBA00022729"/>
    </source>
</evidence>
<dbReference type="PANTHER" id="PTHR31284">
    <property type="entry name" value="ACID PHOSPHATASE-LIKE PROTEIN"/>
    <property type="match status" value="1"/>
</dbReference>
<dbReference type="EMBL" id="QLLL01000005">
    <property type="protein sequence ID" value="RAJ04040.1"/>
    <property type="molecule type" value="Genomic_DNA"/>
</dbReference>
<dbReference type="AlphaFoldDB" id="A0A327QI02"/>
<gene>
    <name evidence="2" type="ORF">LX64_02917</name>
</gene>
<dbReference type="SFLD" id="SFLDS00003">
    <property type="entry name" value="Haloacid_Dehalogenase"/>
    <property type="match status" value="1"/>
</dbReference>
<evidence type="ECO:0000313" key="3">
    <source>
        <dbReference type="Proteomes" id="UP000249547"/>
    </source>
</evidence>
<keyword evidence="2" id="KW-0449">Lipoprotein</keyword>
<proteinExistence type="predicted"/>
<dbReference type="CDD" id="cd07534">
    <property type="entry name" value="HAD_CAP"/>
    <property type="match status" value="1"/>
</dbReference>
<dbReference type="InterPro" id="IPR036412">
    <property type="entry name" value="HAD-like_sf"/>
</dbReference>
<dbReference type="InterPro" id="IPR023214">
    <property type="entry name" value="HAD_sf"/>
</dbReference>
<accession>A0A327QI02</accession>
<dbReference type="PANTHER" id="PTHR31284:SF10">
    <property type="entry name" value="ACID PHOSPHATASE-LIKE PROTEIN"/>
    <property type="match status" value="1"/>
</dbReference>
<name>A0A327QI02_9BACT</name>
<dbReference type="RefSeq" id="WP_245952676.1">
    <property type="nucleotide sequence ID" value="NZ_QLLL01000005.1"/>
</dbReference>
<sequence>MKNFTLVVSVLCMMGCRMSKPATSNDQTWRATAPAWGALWQQKAGEYKALCYQAFNLAQLRLDQILQQPHAKPLAIVTDIDETILDNSPYIVHDAFRNSLYTDSAWMEWTNKVACDTVPGALAFLQYAKSKGVEVFYITNRLEAERSATLKELVRYNFPNAESKNLQMKTTASGKEPRREHVANTHDIVLLLGDNLSDFDRLFDKQTIDKRNADVIANRAKFGERFIVLPNAMYGDWEGGLIRFQYSLSLKQQDSIFKASLRNY</sequence>